<evidence type="ECO:0000256" key="4">
    <source>
        <dbReference type="ARBA" id="ARBA00022989"/>
    </source>
</evidence>
<protein>
    <submittedName>
        <fullName evidence="8">Ribonuclease BN</fullName>
    </submittedName>
</protein>
<keyword evidence="3 7" id="KW-0812">Transmembrane</keyword>
<accession>A0A6J4T8P5</accession>
<dbReference type="PANTHER" id="PTHR30213">
    <property type="entry name" value="INNER MEMBRANE PROTEIN YHJD"/>
    <property type="match status" value="1"/>
</dbReference>
<dbReference type="NCBIfam" id="TIGR00765">
    <property type="entry name" value="yihY_not_rbn"/>
    <property type="match status" value="1"/>
</dbReference>
<feature type="compositionally biased region" description="Polar residues" evidence="6">
    <location>
        <begin position="1"/>
        <end position="15"/>
    </location>
</feature>
<dbReference type="PANTHER" id="PTHR30213:SF0">
    <property type="entry name" value="UPF0761 MEMBRANE PROTEIN YIHY"/>
    <property type="match status" value="1"/>
</dbReference>
<feature type="transmembrane region" description="Helical" evidence="7">
    <location>
        <begin position="270"/>
        <end position="292"/>
    </location>
</feature>
<feature type="region of interest" description="Disordered" evidence="6">
    <location>
        <begin position="321"/>
        <end position="371"/>
    </location>
</feature>
<feature type="region of interest" description="Disordered" evidence="6">
    <location>
        <begin position="1"/>
        <end position="26"/>
    </location>
</feature>
<evidence type="ECO:0000256" key="3">
    <source>
        <dbReference type="ARBA" id="ARBA00022692"/>
    </source>
</evidence>
<evidence type="ECO:0000313" key="8">
    <source>
        <dbReference type="EMBL" id="CAA9516264.1"/>
    </source>
</evidence>
<dbReference type="GO" id="GO:0005886">
    <property type="term" value="C:plasma membrane"/>
    <property type="evidence" value="ECO:0007669"/>
    <property type="project" value="UniProtKB-SubCell"/>
</dbReference>
<keyword evidence="4 7" id="KW-1133">Transmembrane helix</keyword>
<dbReference type="EMBL" id="CADCVY010000114">
    <property type="protein sequence ID" value="CAA9516264.1"/>
    <property type="molecule type" value="Genomic_DNA"/>
</dbReference>
<evidence type="ECO:0000256" key="1">
    <source>
        <dbReference type="ARBA" id="ARBA00004651"/>
    </source>
</evidence>
<keyword evidence="2" id="KW-1003">Cell membrane</keyword>
<keyword evidence="5 7" id="KW-0472">Membrane</keyword>
<gene>
    <name evidence="8" type="ORF">AVDCRST_MAG44-1726</name>
</gene>
<feature type="transmembrane region" description="Helical" evidence="7">
    <location>
        <begin position="159"/>
        <end position="184"/>
    </location>
</feature>
<feature type="transmembrane region" description="Helical" evidence="7">
    <location>
        <begin position="234"/>
        <end position="258"/>
    </location>
</feature>
<dbReference type="InterPro" id="IPR017039">
    <property type="entry name" value="Virul_fac_BrkB"/>
</dbReference>
<feature type="transmembrane region" description="Helical" evidence="7">
    <location>
        <begin position="49"/>
        <end position="78"/>
    </location>
</feature>
<name>A0A6J4T8P5_9SPHN</name>
<dbReference type="Pfam" id="PF03631">
    <property type="entry name" value="Virul_fac_BrkB"/>
    <property type="match status" value="1"/>
</dbReference>
<feature type="transmembrane region" description="Helical" evidence="7">
    <location>
        <begin position="204"/>
        <end position="222"/>
    </location>
</feature>
<feature type="transmembrane region" description="Helical" evidence="7">
    <location>
        <begin position="122"/>
        <end position="147"/>
    </location>
</feature>
<organism evidence="8">
    <name type="scientific">uncultured Sphingomonas sp</name>
    <dbReference type="NCBI Taxonomy" id="158754"/>
    <lineage>
        <taxon>Bacteria</taxon>
        <taxon>Pseudomonadati</taxon>
        <taxon>Pseudomonadota</taxon>
        <taxon>Alphaproteobacteria</taxon>
        <taxon>Sphingomonadales</taxon>
        <taxon>Sphingomonadaceae</taxon>
        <taxon>Sphingomonas</taxon>
        <taxon>environmental samples</taxon>
    </lineage>
</organism>
<evidence type="ECO:0000256" key="6">
    <source>
        <dbReference type="SAM" id="MobiDB-lite"/>
    </source>
</evidence>
<comment type="subcellular location">
    <subcellularLocation>
        <location evidence="1">Cell membrane</location>
        <topology evidence="1">Multi-pass membrane protein</topology>
    </subcellularLocation>
</comment>
<evidence type="ECO:0000256" key="2">
    <source>
        <dbReference type="ARBA" id="ARBA00022475"/>
    </source>
</evidence>
<dbReference type="AlphaFoldDB" id="A0A6J4T8P5"/>
<sequence length="433" mass="45044">MPSDTAAKNNGNAPGQGSGRDADSPFKMPAKGWKEVLLRTWKESSKDNVSVIAAGVAFYGFLALVPLLGAIVLTYGLVADPQTVVRHAGELTAVLPAQVAQLVGEQLLNVAQTSGGKKGFGLLLALALALWGARNAATAIITALNIAYEEEEKRGFLKVTALALAMTVGAVIMALLAGAAIALLAALQHIVPNLGTFGVVLGKVLTYVLLGAVAAGAAATMFRYAPSRDKAKWVWLTPGSLFFAIIWIVLTLAFGYYVSNFGNYGATYGSLSAVVVLLTWLYLSSYVLLFGAELNSELEHQTAKDTTSGAEQGLGQRGAWSADHVASADGEEDAGAHGEEGAGASAGKARPAREAPRQVHHQVPPRENGKDHPYVVARVANRAGSLAGLRKVGMVTATLSTFGLSLMRKRGSEGAGAALLVTAAGLSLLKRKD</sequence>
<evidence type="ECO:0000256" key="7">
    <source>
        <dbReference type="SAM" id="Phobius"/>
    </source>
</evidence>
<reference evidence="8" key="1">
    <citation type="submission" date="2020-02" db="EMBL/GenBank/DDBJ databases">
        <authorList>
            <person name="Meier V. D."/>
        </authorList>
    </citation>
    <scope>NUCLEOTIDE SEQUENCE</scope>
    <source>
        <strain evidence="8">AVDCRST_MAG44</strain>
    </source>
</reference>
<proteinExistence type="predicted"/>
<evidence type="ECO:0000256" key="5">
    <source>
        <dbReference type="ARBA" id="ARBA00023136"/>
    </source>
</evidence>